<dbReference type="AlphaFoldDB" id="A0A0A9EEB4"/>
<protein>
    <submittedName>
        <fullName evidence="1">Uncharacterized protein</fullName>
    </submittedName>
</protein>
<evidence type="ECO:0000313" key="1">
    <source>
        <dbReference type="EMBL" id="JAD98411.1"/>
    </source>
</evidence>
<reference evidence="1" key="1">
    <citation type="submission" date="2014-09" db="EMBL/GenBank/DDBJ databases">
        <authorList>
            <person name="Magalhaes I.L.F."/>
            <person name="Oliveira U."/>
            <person name="Santos F.R."/>
            <person name="Vidigal T.H.D.A."/>
            <person name="Brescovit A.D."/>
            <person name="Santos A.J."/>
        </authorList>
    </citation>
    <scope>NUCLEOTIDE SEQUENCE</scope>
    <source>
        <tissue evidence="1">Shoot tissue taken approximately 20 cm above the soil surface</tissue>
    </source>
</reference>
<organism evidence="1">
    <name type="scientific">Arundo donax</name>
    <name type="common">Giant reed</name>
    <name type="synonym">Donax arundinaceus</name>
    <dbReference type="NCBI Taxonomy" id="35708"/>
    <lineage>
        <taxon>Eukaryota</taxon>
        <taxon>Viridiplantae</taxon>
        <taxon>Streptophyta</taxon>
        <taxon>Embryophyta</taxon>
        <taxon>Tracheophyta</taxon>
        <taxon>Spermatophyta</taxon>
        <taxon>Magnoliopsida</taxon>
        <taxon>Liliopsida</taxon>
        <taxon>Poales</taxon>
        <taxon>Poaceae</taxon>
        <taxon>PACMAD clade</taxon>
        <taxon>Arundinoideae</taxon>
        <taxon>Arundineae</taxon>
        <taxon>Arundo</taxon>
    </lineage>
</organism>
<sequence length="24" mass="2851">MCATRNLHSNEVFSRLPKVFFLQL</sequence>
<accession>A0A0A9EEB4</accession>
<dbReference type="EMBL" id="GBRH01199484">
    <property type="protein sequence ID" value="JAD98411.1"/>
    <property type="molecule type" value="Transcribed_RNA"/>
</dbReference>
<reference evidence="1" key="2">
    <citation type="journal article" date="2015" name="Data Brief">
        <title>Shoot transcriptome of the giant reed, Arundo donax.</title>
        <authorList>
            <person name="Barrero R.A."/>
            <person name="Guerrero F.D."/>
            <person name="Moolhuijzen P."/>
            <person name="Goolsby J.A."/>
            <person name="Tidwell J."/>
            <person name="Bellgard S.E."/>
            <person name="Bellgard M.I."/>
        </authorList>
    </citation>
    <scope>NUCLEOTIDE SEQUENCE</scope>
    <source>
        <tissue evidence="1">Shoot tissue taken approximately 20 cm above the soil surface</tissue>
    </source>
</reference>
<name>A0A0A9EEB4_ARUDO</name>
<proteinExistence type="predicted"/>